<evidence type="ECO:0000256" key="6">
    <source>
        <dbReference type="ARBA" id="ARBA00022763"/>
    </source>
</evidence>
<dbReference type="NCBIfam" id="TIGR00628">
    <property type="entry name" value="ung"/>
    <property type="match status" value="1"/>
</dbReference>
<evidence type="ECO:0000259" key="12">
    <source>
        <dbReference type="SMART" id="SM00986"/>
    </source>
</evidence>
<dbReference type="PANTHER" id="PTHR11264:SF0">
    <property type="entry name" value="URACIL-DNA GLYCOSYLASE"/>
    <property type="match status" value="1"/>
</dbReference>
<dbReference type="InterPro" id="IPR002043">
    <property type="entry name" value="UDG_fam1"/>
</dbReference>
<gene>
    <name evidence="9 13" type="primary">ung</name>
    <name evidence="13" type="ORF">IAB19_08335</name>
</gene>
<dbReference type="SMART" id="SM00987">
    <property type="entry name" value="UreE_C"/>
    <property type="match status" value="1"/>
</dbReference>
<dbReference type="AlphaFoldDB" id="A0A9D9DFC6"/>
<proteinExistence type="inferred from homology"/>
<evidence type="ECO:0000256" key="8">
    <source>
        <dbReference type="ARBA" id="ARBA00023204"/>
    </source>
</evidence>
<dbReference type="EC" id="3.2.2.27" evidence="4 9"/>
<dbReference type="PROSITE" id="PS00130">
    <property type="entry name" value="U_DNA_GLYCOSYLASE"/>
    <property type="match status" value="1"/>
</dbReference>
<dbReference type="Proteomes" id="UP000823631">
    <property type="component" value="Unassembled WGS sequence"/>
</dbReference>
<dbReference type="GO" id="GO:0004844">
    <property type="term" value="F:uracil DNA N-glycosylase activity"/>
    <property type="evidence" value="ECO:0007669"/>
    <property type="project" value="UniProtKB-UniRule"/>
</dbReference>
<name>A0A9D9DFC6_9GAMM</name>
<dbReference type="EMBL" id="JADINH010000171">
    <property type="protein sequence ID" value="MBO8416371.1"/>
    <property type="molecule type" value="Genomic_DNA"/>
</dbReference>
<dbReference type="NCBIfam" id="NF003588">
    <property type="entry name" value="PRK05254.1-1"/>
    <property type="match status" value="1"/>
</dbReference>
<keyword evidence="7 9" id="KW-0378">Hydrolase</keyword>
<dbReference type="CDD" id="cd10027">
    <property type="entry name" value="UDG-F1-like"/>
    <property type="match status" value="1"/>
</dbReference>
<dbReference type="InterPro" id="IPR036895">
    <property type="entry name" value="Uracil-DNA_glycosylase-like_sf"/>
</dbReference>
<comment type="catalytic activity">
    <reaction evidence="1 9 11">
        <text>Hydrolyzes single-stranded DNA or mismatched double-stranded DNA and polynucleotides, releasing free uracil.</text>
        <dbReference type="EC" id="3.2.2.27"/>
    </reaction>
</comment>
<evidence type="ECO:0000256" key="7">
    <source>
        <dbReference type="ARBA" id="ARBA00022801"/>
    </source>
</evidence>
<keyword evidence="8 9" id="KW-0234">DNA repair</keyword>
<protein>
    <recommendedName>
        <fullName evidence="5 9">Uracil-DNA glycosylase</fullName>
        <shortName evidence="9">UDG</shortName>
        <ecNumber evidence="4 9">3.2.2.27</ecNumber>
    </recommendedName>
</protein>
<comment type="caution">
    <text evidence="13">The sequence shown here is derived from an EMBL/GenBank/DDBJ whole genome shotgun (WGS) entry which is preliminary data.</text>
</comment>
<reference evidence="13" key="2">
    <citation type="journal article" date="2021" name="PeerJ">
        <title>Extensive microbial diversity within the chicken gut microbiome revealed by metagenomics and culture.</title>
        <authorList>
            <person name="Gilroy R."/>
            <person name="Ravi A."/>
            <person name="Getino M."/>
            <person name="Pursley I."/>
            <person name="Horton D.L."/>
            <person name="Alikhan N.F."/>
            <person name="Baker D."/>
            <person name="Gharbi K."/>
            <person name="Hall N."/>
            <person name="Watson M."/>
            <person name="Adriaenssens E.M."/>
            <person name="Foster-Nyarko E."/>
            <person name="Jarju S."/>
            <person name="Secka A."/>
            <person name="Antonio M."/>
            <person name="Oren A."/>
            <person name="Chaudhuri R.R."/>
            <person name="La Ragione R."/>
            <person name="Hildebrand F."/>
            <person name="Pallen M.J."/>
        </authorList>
    </citation>
    <scope>NUCLEOTIDE SEQUENCE</scope>
    <source>
        <strain evidence="13">17213</strain>
    </source>
</reference>
<dbReference type="Pfam" id="PF03167">
    <property type="entry name" value="UDG"/>
    <property type="match status" value="1"/>
</dbReference>
<comment type="function">
    <text evidence="2 9 11">Excises uracil residues from the DNA which can arise as a result of misincorporation of dUMP residues by DNA polymerase or due to deamination of cytosine.</text>
</comment>
<dbReference type="FunFam" id="3.40.470.10:FF:000001">
    <property type="entry name" value="Uracil-DNA glycosylase"/>
    <property type="match status" value="1"/>
</dbReference>
<evidence type="ECO:0000256" key="3">
    <source>
        <dbReference type="ARBA" id="ARBA00008184"/>
    </source>
</evidence>
<dbReference type="GO" id="GO:0005737">
    <property type="term" value="C:cytoplasm"/>
    <property type="evidence" value="ECO:0007669"/>
    <property type="project" value="UniProtKB-SubCell"/>
</dbReference>
<evidence type="ECO:0000256" key="2">
    <source>
        <dbReference type="ARBA" id="ARBA00002631"/>
    </source>
</evidence>
<comment type="subcellular location">
    <subcellularLocation>
        <location evidence="9">Cytoplasm</location>
    </subcellularLocation>
</comment>
<evidence type="ECO:0000313" key="14">
    <source>
        <dbReference type="Proteomes" id="UP000823631"/>
    </source>
</evidence>
<dbReference type="NCBIfam" id="NF003591">
    <property type="entry name" value="PRK05254.1-4"/>
    <property type="match status" value="1"/>
</dbReference>
<dbReference type="GO" id="GO:0097510">
    <property type="term" value="P:base-excision repair, AP site formation via deaminated base removal"/>
    <property type="evidence" value="ECO:0007669"/>
    <property type="project" value="TreeGrafter"/>
</dbReference>
<organism evidence="13 14">
    <name type="scientific">Candidatus Avisuccinivibrio stercorigallinarum</name>
    <dbReference type="NCBI Taxonomy" id="2840704"/>
    <lineage>
        <taxon>Bacteria</taxon>
        <taxon>Pseudomonadati</taxon>
        <taxon>Pseudomonadota</taxon>
        <taxon>Gammaproteobacteria</taxon>
        <taxon>Aeromonadales</taxon>
        <taxon>Succinivibrionaceae</taxon>
        <taxon>Succinivibrionaceae incertae sedis</taxon>
        <taxon>Candidatus Avisuccinivibrio</taxon>
    </lineage>
</organism>
<evidence type="ECO:0000256" key="1">
    <source>
        <dbReference type="ARBA" id="ARBA00001400"/>
    </source>
</evidence>
<dbReference type="PANTHER" id="PTHR11264">
    <property type="entry name" value="URACIL-DNA GLYCOSYLASE"/>
    <property type="match status" value="1"/>
</dbReference>
<evidence type="ECO:0000313" key="13">
    <source>
        <dbReference type="EMBL" id="MBO8416371.1"/>
    </source>
</evidence>
<feature type="domain" description="Uracil-DNA glycosylase-like" evidence="12">
    <location>
        <begin position="46"/>
        <end position="207"/>
    </location>
</feature>
<reference evidence="13" key="1">
    <citation type="submission" date="2020-10" db="EMBL/GenBank/DDBJ databases">
        <authorList>
            <person name="Gilroy R."/>
        </authorList>
    </citation>
    <scope>NUCLEOTIDE SEQUENCE</scope>
    <source>
        <strain evidence="13">17213</strain>
    </source>
</reference>
<dbReference type="SMART" id="SM00986">
    <property type="entry name" value="UDG"/>
    <property type="match status" value="1"/>
</dbReference>
<dbReference type="NCBIfam" id="NF003589">
    <property type="entry name" value="PRK05254.1-2"/>
    <property type="match status" value="1"/>
</dbReference>
<evidence type="ECO:0000256" key="10">
    <source>
        <dbReference type="PROSITE-ProRule" id="PRU10072"/>
    </source>
</evidence>
<evidence type="ECO:0000256" key="11">
    <source>
        <dbReference type="RuleBase" id="RU003780"/>
    </source>
</evidence>
<comment type="similarity">
    <text evidence="3 9 11">Belongs to the uracil-DNA glycosylase (UDG) superfamily. UNG family.</text>
</comment>
<feature type="active site" description="Proton acceptor" evidence="9 10">
    <location>
        <position position="61"/>
    </location>
</feature>
<dbReference type="InterPro" id="IPR005122">
    <property type="entry name" value="Uracil-DNA_glycosylase-like"/>
</dbReference>
<evidence type="ECO:0000256" key="9">
    <source>
        <dbReference type="HAMAP-Rule" id="MF_00148"/>
    </source>
</evidence>
<dbReference type="Gene3D" id="3.40.470.10">
    <property type="entry name" value="Uracil-DNA glycosylase-like domain"/>
    <property type="match status" value="1"/>
</dbReference>
<evidence type="ECO:0000256" key="4">
    <source>
        <dbReference type="ARBA" id="ARBA00012030"/>
    </source>
</evidence>
<keyword evidence="13" id="KW-0326">Glycosidase</keyword>
<accession>A0A9D9DFC6</accession>
<keyword evidence="9" id="KW-0963">Cytoplasm</keyword>
<dbReference type="NCBIfam" id="NF003592">
    <property type="entry name" value="PRK05254.1-5"/>
    <property type="match status" value="1"/>
</dbReference>
<sequence length="229" mass="25404">MLTWHDVIGPLKETDYFRHALATVAQARRAGEVVFPADRDIFNAFKYTTFDKLKVVIVGQDPYHEPGQAMGLSFSVPPGVQVPPSLVNIYKELSTDVPGFTIPSHGCLIPWARQGVLLLNSVLTVKAGQAFSHRGIGWEQFTDAVIEVLNERCENLVFMLWGNAAKAKCAKVDRSRHLVLEAAHPSPLSASRGFFGCRHFSKANSYLLGRGKTQVNWQLPLFVNSIDDL</sequence>
<keyword evidence="6 9" id="KW-0227">DNA damage</keyword>
<dbReference type="HAMAP" id="MF_00148">
    <property type="entry name" value="UDG"/>
    <property type="match status" value="1"/>
</dbReference>
<dbReference type="InterPro" id="IPR018085">
    <property type="entry name" value="Ura-DNA_Glyclase_AS"/>
</dbReference>
<dbReference type="SUPFAM" id="SSF52141">
    <property type="entry name" value="Uracil-DNA glycosylase-like"/>
    <property type="match status" value="1"/>
</dbReference>
<evidence type="ECO:0000256" key="5">
    <source>
        <dbReference type="ARBA" id="ARBA00018429"/>
    </source>
</evidence>